<dbReference type="FunFam" id="3.30.70.270:FF:000001">
    <property type="entry name" value="Diguanylate cyclase domain protein"/>
    <property type="match status" value="1"/>
</dbReference>
<dbReference type="GO" id="GO:0052621">
    <property type="term" value="F:diguanylate cyclase activity"/>
    <property type="evidence" value="ECO:0007669"/>
    <property type="project" value="TreeGrafter"/>
</dbReference>
<reference evidence="7 8" key="1">
    <citation type="submission" date="2018-12" db="EMBL/GenBank/DDBJ databases">
        <title>Bacillus ochoae sp. nov., Paenibacillus whitsoniae sp. nov., Paenibacillus spiritus sp. nov. Isolated from the Mars Exploration Rover during spacecraft assembly.</title>
        <authorList>
            <person name="Seuylemezian A."/>
            <person name="Vaishampayan P."/>
        </authorList>
    </citation>
    <scope>NUCLEOTIDE SEQUENCE [LARGE SCALE GENOMIC DNA]</scope>
    <source>
        <strain evidence="7 8">MER 54</strain>
    </source>
</reference>
<dbReference type="PROSITE" id="PS50885">
    <property type="entry name" value="HAMP"/>
    <property type="match status" value="1"/>
</dbReference>
<evidence type="ECO:0000313" key="8">
    <source>
        <dbReference type="Proteomes" id="UP000276128"/>
    </source>
</evidence>
<evidence type="ECO:0000256" key="2">
    <source>
        <dbReference type="ARBA" id="ARBA00022475"/>
    </source>
</evidence>
<organism evidence="7 8">
    <name type="scientific">Paenibacillus whitsoniae</name>
    <dbReference type="NCBI Taxonomy" id="2496558"/>
    <lineage>
        <taxon>Bacteria</taxon>
        <taxon>Bacillati</taxon>
        <taxon>Bacillota</taxon>
        <taxon>Bacilli</taxon>
        <taxon>Bacillales</taxon>
        <taxon>Paenibacillaceae</taxon>
        <taxon>Paenibacillus</taxon>
    </lineage>
</organism>
<dbReference type="PROSITE" id="PS50887">
    <property type="entry name" value="GGDEF"/>
    <property type="match status" value="1"/>
</dbReference>
<keyword evidence="8" id="KW-1185">Reference proteome</keyword>
<evidence type="ECO:0000259" key="5">
    <source>
        <dbReference type="PROSITE" id="PS50885"/>
    </source>
</evidence>
<dbReference type="PANTHER" id="PTHR45138">
    <property type="entry name" value="REGULATORY COMPONENTS OF SENSORY TRANSDUCTION SYSTEM"/>
    <property type="match status" value="1"/>
</dbReference>
<sequence>MPIPPGGAGGPGGQPGPGIDGGPAPRGAILQDGNGKDVFVGYLPVGDLRWGMVVQSPAEIVTHAKREFLATQLKWSIPLIAAFLLLSLWTARKLAAPFAKLTEAARSIAAGDRSGHPPFESHWNYEAHHLARAMMTAVQGLQSRAEEMSLQARTDHLTGLMNRGGLDEWLNTHGNDKFGYALLIIDIDHFKNVNDTFGHQTGDETLIHLAHILTTICRKTDLACRIGGEEFVALLPGERLEGASLVAEQLRSKVETTISPTGRPITVSIGIACCPIHGEDFETLFQRADEALYEAKGTGRNRAVAYGGRITC</sequence>
<proteinExistence type="predicted"/>
<dbReference type="InterPro" id="IPR000160">
    <property type="entry name" value="GGDEF_dom"/>
</dbReference>
<dbReference type="AlphaFoldDB" id="A0A430JL49"/>
<dbReference type="GO" id="GO:0005886">
    <property type="term" value="C:plasma membrane"/>
    <property type="evidence" value="ECO:0007669"/>
    <property type="project" value="UniProtKB-SubCell"/>
</dbReference>
<dbReference type="NCBIfam" id="TIGR00254">
    <property type="entry name" value="GGDEF"/>
    <property type="match status" value="1"/>
</dbReference>
<comment type="caution">
    <text evidence="7">The sequence shown here is derived from an EMBL/GenBank/DDBJ whole genome shotgun (WGS) entry which is preliminary data.</text>
</comment>
<dbReference type="Gene3D" id="3.30.70.270">
    <property type="match status" value="1"/>
</dbReference>
<dbReference type="OrthoDB" id="9759607at2"/>
<accession>A0A430JL49</accession>
<keyword evidence="3" id="KW-0472">Membrane</keyword>
<comment type="subcellular location">
    <subcellularLocation>
        <location evidence="1">Cell membrane</location>
    </subcellularLocation>
</comment>
<dbReference type="SMART" id="SM00304">
    <property type="entry name" value="HAMP"/>
    <property type="match status" value="1"/>
</dbReference>
<name>A0A430JL49_9BACL</name>
<evidence type="ECO:0000256" key="1">
    <source>
        <dbReference type="ARBA" id="ARBA00004236"/>
    </source>
</evidence>
<dbReference type="PANTHER" id="PTHR45138:SF9">
    <property type="entry name" value="DIGUANYLATE CYCLASE DGCM-RELATED"/>
    <property type="match status" value="1"/>
</dbReference>
<dbReference type="CDD" id="cd01949">
    <property type="entry name" value="GGDEF"/>
    <property type="match status" value="1"/>
</dbReference>
<feature type="compositionally biased region" description="Gly residues" evidence="4">
    <location>
        <begin position="1"/>
        <end position="21"/>
    </location>
</feature>
<evidence type="ECO:0000259" key="6">
    <source>
        <dbReference type="PROSITE" id="PS50887"/>
    </source>
</evidence>
<dbReference type="InterPro" id="IPR003660">
    <property type="entry name" value="HAMP_dom"/>
</dbReference>
<dbReference type="EMBL" id="RXHU01000003">
    <property type="protein sequence ID" value="RTE11748.1"/>
    <property type="molecule type" value="Genomic_DNA"/>
</dbReference>
<gene>
    <name evidence="7" type="ORF">EJQ19_00490</name>
</gene>
<evidence type="ECO:0000256" key="3">
    <source>
        <dbReference type="ARBA" id="ARBA00023136"/>
    </source>
</evidence>
<dbReference type="InterPro" id="IPR050469">
    <property type="entry name" value="Diguanylate_Cyclase"/>
</dbReference>
<feature type="domain" description="HAMP" evidence="5">
    <location>
        <begin position="92"/>
        <end position="146"/>
    </location>
</feature>
<dbReference type="Gene3D" id="6.10.340.10">
    <property type="match status" value="1"/>
</dbReference>
<dbReference type="SUPFAM" id="SSF55073">
    <property type="entry name" value="Nucleotide cyclase"/>
    <property type="match status" value="1"/>
</dbReference>
<feature type="region of interest" description="Disordered" evidence="4">
    <location>
        <begin position="1"/>
        <end position="27"/>
    </location>
</feature>
<dbReference type="InterPro" id="IPR029787">
    <property type="entry name" value="Nucleotide_cyclase"/>
</dbReference>
<evidence type="ECO:0000313" key="7">
    <source>
        <dbReference type="EMBL" id="RTE11748.1"/>
    </source>
</evidence>
<dbReference type="Pfam" id="PF00990">
    <property type="entry name" value="GGDEF"/>
    <property type="match status" value="1"/>
</dbReference>
<feature type="domain" description="GGDEF" evidence="6">
    <location>
        <begin position="178"/>
        <end position="308"/>
    </location>
</feature>
<keyword evidence="2" id="KW-1003">Cell membrane</keyword>
<protein>
    <submittedName>
        <fullName evidence="7">Sensor domain-containing diguanylate cyclase</fullName>
    </submittedName>
</protein>
<dbReference type="InterPro" id="IPR043128">
    <property type="entry name" value="Rev_trsase/Diguanyl_cyclase"/>
</dbReference>
<dbReference type="Proteomes" id="UP000276128">
    <property type="component" value="Unassembled WGS sequence"/>
</dbReference>
<dbReference type="SMART" id="SM00267">
    <property type="entry name" value="GGDEF"/>
    <property type="match status" value="1"/>
</dbReference>
<dbReference type="GO" id="GO:0007165">
    <property type="term" value="P:signal transduction"/>
    <property type="evidence" value="ECO:0007669"/>
    <property type="project" value="InterPro"/>
</dbReference>
<evidence type="ECO:0000256" key="4">
    <source>
        <dbReference type="SAM" id="MobiDB-lite"/>
    </source>
</evidence>